<dbReference type="PROSITE" id="PS00639">
    <property type="entry name" value="THIOL_PROTEASE_HIS"/>
    <property type="match status" value="1"/>
</dbReference>
<evidence type="ECO:0000256" key="1">
    <source>
        <dbReference type="ARBA" id="ARBA00008455"/>
    </source>
</evidence>
<protein>
    <submittedName>
        <fullName evidence="10">Uncharacterized protein</fullName>
    </submittedName>
</protein>
<proteinExistence type="inferred from homology"/>
<keyword evidence="3" id="KW-0378">Hydrolase</keyword>
<dbReference type="GO" id="GO:0008234">
    <property type="term" value="F:cysteine-type peptidase activity"/>
    <property type="evidence" value="ECO:0007669"/>
    <property type="project" value="UniProtKB-KW"/>
</dbReference>
<evidence type="ECO:0000256" key="2">
    <source>
        <dbReference type="ARBA" id="ARBA00022670"/>
    </source>
</evidence>
<comment type="similarity">
    <text evidence="1">Belongs to the peptidase C1 family.</text>
</comment>
<feature type="domain" description="Granulins" evidence="7">
    <location>
        <begin position="479"/>
        <end position="536"/>
    </location>
</feature>
<dbReference type="InterPro" id="IPR000169">
    <property type="entry name" value="Pept_cys_AS"/>
</dbReference>
<dbReference type="InterPro" id="IPR038765">
    <property type="entry name" value="Papain-like_cys_pep_sf"/>
</dbReference>
<dbReference type="FunFam" id="2.10.25.160:FF:000002">
    <property type="entry name" value="Cysteine protease 1"/>
    <property type="match status" value="1"/>
</dbReference>
<keyword evidence="11" id="KW-1185">Reference proteome</keyword>
<dbReference type="Gene3D" id="3.90.70.10">
    <property type="entry name" value="Cysteine proteinases"/>
    <property type="match status" value="1"/>
</dbReference>
<dbReference type="SMART" id="SM00277">
    <property type="entry name" value="GRAN"/>
    <property type="match status" value="1"/>
</dbReference>
<dbReference type="InterPro" id="IPR037277">
    <property type="entry name" value="Granulin_sf"/>
</dbReference>
<dbReference type="PROSITE" id="PS00139">
    <property type="entry name" value="THIOL_PROTEASE_CYS"/>
    <property type="match status" value="1"/>
</dbReference>
<evidence type="ECO:0000313" key="11">
    <source>
        <dbReference type="Proteomes" id="UP001367508"/>
    </source>
</evidence>
<evidence type="ECO:0000256" key="4">
    <source>
        <dbReference type="ARBA" id="ARBA00022807"/>
    </source>
</evidence>
<dbReference type="InterPro" id="IPR013128">
    <property type="entry name" value="Peptidase_C1A"/>
</dbReference>
<evidence type="ECO:0000259" key="8">
    <source>
        <dbReference type="SMART" id="SM00645"/>
    </source>
</evidence>
<evidence type="ECO:0000256" key="5">
    <source>
        <dbReference type="ARBA" id="ARBA00023157"/>
    </source>
</evidence>
<dbReference type="GO" id="GO:0006508">
    <property type="term" value="P:proteolysis"/>
    <property type="evidence" value="ECO:0007669"/>
    <property type="project" value="UniProtKB-KW"/>
</dbReference>
<dbReference type="SMART" id="SM00645">
    <property type="entry name" value="Pept_C1"/>
    <property type="match status" value="1"/>
</dbReference>
<dbReference type="AlphaFoldDB" id="A0AAN9MB91"/>
<dbReference type="PRINTS" id="PR00705">
    <property type="entry name" value="PAPAIN"/>
</dbReference>
<dbReference type="SUPFAM" id="SSF54001">
    <property type="entry name" value="Cysteine proteinases"/>
    <property type="match status" value="1"/>
</dbReference>
<keyword evidence="4" id="KW-0788">Thiol protease</keyword>
<keyword evidence="6" id="KW-0325">Glycoprotein</keyword>
<accession>A0AAN9MB91</accession>
<reference evidence="10 11" key="1">
    <citation type="submission" date="2024-01" db="EMBL/GenBank/DDBJ databases">
        <title>The genomes of 5 underutilized Papilionoideae crops provide insights into root nodulation and disease resistanc.</title>
        <authorList>
            <person name="Jiang F."/>
        </authorList>
    </citation>
    <scope>NUCLEOTIDE SEQUENCE [LARGE SCALE GENOMIC DNA]</scope>
    <source>
        <strain evidence="10">LVBAO_FW01</strain>
        <tissue evidence="10">Leaves</tissue>
    </source>
</reference>
<dbReference type="InterPro" id="IPR000668">
    <property type="entry name" value="Peptidase_C1A_C"/>
</dbReference>
<dbReference type="Pfam" id="PF08246">
    <property type="entry name" value="Inhibitor_I29"/>
    <property type="match status" value="1"/>
</dbReference>
<feature type="domain" description="Cathepsin propeptide inhibitor" evidence="9">
    <location>
        <begin position="159"/>
        <end position="215"/>
    </location>
</feature>
<keyword evidence="2" id="KW-0645">Protease</keyword>
<dbReference type="PROSITE" id="PS00640">
    <property type="entry name" value="THIOL_PROTEASE_ASN"/>
    <property type="match status" value="1"/>
</dbReference>
<dbReference type="InterPro" id="IPR000118">
    <property type="entry name" value="Granulin"/>
</dbReference>
<feature type="domain" description="Peptidase C1A papain C-terminal" evidence="8">
    <location>
        <begin position="243"/>
        <end position="459"/>
    </location>
</feature>
<dbReference type="EMBL" id="JAYMYQ010000002">
    <property type="protein sequence ID" value="KAK7351625.1"/>
    <property type="molecule type" value="Genomic_DNA"/>
</dbReference>
<dbReference type="FunFam" id="3.90.70.10:FF:000068">
    <property type="entry name" value="Cysteine protease 1"/>
    <property type="match status" value="1"/>
</dbReference>
<dbReference type="SMART" id="SM00848">
    <property type="entry name" value="Inhibitor_I29"/>
    <property type="match status" value="1"/>
</dbReference>
<comment type="caution">
    <text evidence="10">The sequence shown here is derived from an EMBL/GenBank/DDBJ whole genome shotgun (WGS) entry which is preliminary data.</text>
</comment>
<dbReference type="PANTHER" id="PTHR12411">
    <property type="entry name" value="CYSTEINE PROTEASE FAMILY C1-RELATED"/>
    <property type="match status" value="1"/>
</dbReference>
<dbReference type="SUPFAM" id="SSF57277">
    <property type="entry name" value="Granulin repeat"/>
    <property type="match status" value="1"/>
</dbReference>
<sequence length="561" mass="63002">MLTCIVFVLIPRGDRNQTARNHAYFKKKRSSVSSKSPWHNLHFLHHPNFISIKVYLHVWTKELEWKGCSVLQIYEKCAGPPWVHTCLGVSILTPNHLLEGFFTKYREKMGTNRSTITAILILFTVIAVSSASDMSIISYDRTHTDKSAWRSDEEVMAIYEQWMVKHGKFYNALGEKEKRFEIFKDNLKFIDEHNAENRTYTVGLNRFADLSNEEYRARYLGTKISKRMPKPSNRYAPRVGDNLPESIDWRRKGVVVPVKDQGNCGSCWAFSAIAAVEGINKIVTGDLISLSEQELVDCDRTVNSGCNGGLMDYAFMFIINNGGIHTEKDYPYRAVDGICNRHKIYGGVVTIDDYEDVPTHNELALKKAVANQPVSVAIEAAGREFQLYVSGVFTGTCGTALDHGVTAVGYGTENGRDYWIVKNSWGESWGESGYIRMERNLAANRAGKCGITMMSSYPIKKGQNPPPSPPSPVKPPHVCDNYYSCAQDSTCCCVYPFGNYCFAWGCCPYEAATCCEDHSSCCPHDYPICNIYAGTCHKSKNNPFGVKAMKRTPAKPHRAFA</sequence>
<dbReference type="InterPro" id="IPR039417">
    <property type="entry name" value="Peptidase_C1A_papain-like"/>
</dbReference>
<dbReference type="InterPro" id="IPR025661">
    <property type="entry name" value="Pept_asp_AS"/>
</dbReference>
<evidence type="ECO:0000313" key="10">
    <source>
        <dbReference type="EMBL" id="KAK7351625.1"/>
    </source>
</evidence>
<dbReference type="InterPro" id="IPR013201">
    <property type="entry name" value="Prot_inhib_I29"/>
</dbReference>
<organism evidence="10 11">
    <name type="scientific">Canavalia gladiata</name>
    <name type="common">Sword bean</name>
    <name type="synonym">Dolichos gladiatus</name>
    <dbReference type="NCBI Taxonomy" id="3824"/>
    <lineage>
        <taxon>Eukaryota</taxon>
        <taxon>Viridiplantae</taxon>
        <taxon>Streptophyta</taxon>
        <taxon>Embryophyta</taxon>
        <taxon>Tracheophyta</taxon>
        <taxon>Spermatophyta</taxon>
        <taxon>Magnoliopsida</taxon>
        <taxon>eudicotyledons</taxon>
        <taxon>Gunneridae</taxon>
        <taxon>Pentapetalae</taxon>
        <taxon>rosids</taxon>
        <taxon>fabids</taxon>
        <taxon>Fabales</taxon>
        <taxon>Fabaceae</taxon>
        <taxon>Papilionoideae</taxon>
        <taxon>50 kb inversion clade</taxon>
        <taxon>NPAAA clade</taxon>
        <taxon>indigoferoid/millettioid clade</taxon>
        <taxon>Phaseoleae</taxon>
        <taxon>Canavalia</taxon>
    </lineage>
</organism>
<evidence type="ECO:0000256" key="6">
    <source>
        <dbReference type="ARBA" id="ARBA00023180"/>
    </source>
</evidence>
<dbReference type="Proteomes" id="UP001367508">
    <property type="component" value="Unassembled WGS sequence"/>
</dbReference>
<dbReference type="Pfam" id="PF00112">
    <property type="entry name" value="Peptidase_C1"/>
    <property type="match status" value="1"/>
</dbReference>
<name>A0AAN9MB91_CANGL</name>
<evidence type="ECO:0000259" key="7">
    <source>
        <dbReference type="SMART" id="SM00277"/>
    </source>
</evidence>
<dbReference type="InterPro" id="IPR025660">
    <property type="entry name" value="Pept_his_AS"/>
</dbReference>
<keyword evidence="5" id="KW-1015">Disulfide bond</keyword>
<dbReference type="Pfam" id="PF00396">
    <property type="entry name" value="Granulin"/>
    <property type="match status" value="1"/>
</dbReference>
<evidence type="ECO:0000256" key="3">
    <source>
        <dbReference type="ARBA" id="ARBA00022801"/>
    </source>
</evidence>
<dbReference type="CDD" id="cd02248">
    <property type="entry name" value="Peptidase_C1A"/>
    <property type="match status" value="1"/>
</dbReference>
<gene>
    <name evidence="10" type="ORF">VNO77_11209</name>
</gene>
<evidence type="ECO:0000259" key="9">
    <source>
        <dbReference type="SMART" id="SM00848"/>
    </source>
</evidence>
<dbReference type="Gene3D" id="2.10.25.160">
    <property type="entry name" value="Granulin"/>
    <property type="match status" value="1"/>
</dbReference>